<evidence type="ECO:0000313" key="2">
    <source>
        <dbReference type="Proteomes" id="UP000054387"/>
    </source>
</evidence>
<organism evidence="1 2">
    <name type="scientific">Haloprofundus marisrubri</name>
    <dbReference type="NCBI Taxonomy" id="1514971"/>
    <lineage>
        <taxon>Archaea</taxon>
        <taxon>Methanobacteriati</taxon>
        <taxon>Methanobacteriota</taxon>
        <taxon>Stenosarchaea group</taxon>
        <taxon>Halobacteria</taxon>
        <taxon>Halobacteriales</taxon>
        <taxon>Haloferacaceae</taxon>
        <taxon>Haloprofundus</taxon>
    </lineage>
</organism>
<protein>
    <submittedName>
        <fullName evidence="1">Uncharacterized protein</fullName>
    </submittedName>
</protein>
<dbReference type="EMBL" id="LOPU01000018">
    <property type="protein sequence ID" value="KTG09828.1"/>
    <property type="molecule type" value="Genomic_DNA"/>
</dbReference>
<dbReference type="OrthoDB" id="172698at2157"/>
<accession>A0A0W1R836</accession>
<keyword evidence="2" id="KW-1185">Reference proteome</keyword>
<gene>
    <name evidence="1" type="ORF">AUR64_09365</name>
</gene>
<dbReference type="Proteomes" id="UP000054387">
    <property type="component" value="Unassembled WGS sequence"/>
</dbReference>
<name>A0A0W1R836_9EURY</name>
<proteinExistence type="predicted"/>
<dbReference type="RefSeq" id="WP_058581183.1">
    <property type="nucleotide sequence ID" value="NZ_LOPU01000018.1"/>
</dbReference>
<sequence length="64" mass="6942">MATIVYESPDGIAEDEVPAENISDSGKVAGVRVKHDEGYLHLPYGRVYSIRTSEKGGKVDYSSP</sequence>
<evidence type="ECO:0000313" key="1">
    <source>
        <dbReference type="EMBL" id="KTG09828.1"/>
    </source>
</evidence>
<dbReference type="AlphaFoldDB" id="A0A0W1R836"/>
<reference evidence="1 2" key="1">
    <citation type="submission" date="2015-12" db="EMBL/GenBank/DDBJ databases">
        <title>Haloprofundus marisrubri gen. nov., sp. nov., an extremely halophilic archaeon isolated from the Discovery deep brine-seawater interface in the Red Sea.</title>
        <authorList>
            <person name="Zhang G."/>
            <person name="Stingl U."/>
            <person name="Rashid M."/>
        </authorList>
    </citation>
    <scope>NUCLEOTIDE SEQUENCE [LARGE SCALE GENOMIC DNA]</scope>
    <source>
        <strain evidence="1 2">SB9</strain>
    </source>
</reference>
<comment type="caution">
    <text evidence="1">The sequence shown here is derived from an EMBL/GenBank/DDBJ whole genome shotgun (WGS) entry which is preliminary data.</text>
</comment>